<keyword evidence="4 6" id="KW-1133">Transmembrane helix</keyword>
<evidence type="ECO:0000259" key="7">
    <source>
        <dbReference type="Pfam" id="PF00482"/>
    </source>
</evidence>
<dbReference type="GO" id="GO:0005886">
    <property type="term" value="C:plasma membrane"/>
    <property type="evidence" value="ECO:0007669"/>
    <property type="project" value="UniProtKB-SubCell"/>
</dbReference>
<evidence type="ECO:0000256" key="2">
    <source>
        <dbReference type="ARBA" id="ARBA00022475"/>
    </source>
</evidence>
<dbReference type="AlphaFoldDB" id="A0A6J6IJ01"/>
<gene>
    <name evidence="8" type="ORF">UFOPK2032_00120</name>
</gene>
<name>A0A6J6IJ01_9ZZZZ</name>
<feature type="transmembrane region" description="Helical" evidence="6">
    <location>
        <begin position="186"/>
        <end position="205"/>
    </location>
</feature>
<evidence type="ECO:0000313" key="8">
    <source>
        <dbReference type="EMBL" id="CAB4624481.1"/>
    </source>
</evidence>
<comment type="subcellular location">
    <subcellularLocation>
        <location evidence="1">Cell membrane</location>
        <topology evidence="1">Multi-pass membrane protein</topology>
    </subcellularLocation>
</comment>
<organism evidence="8">
    <name type="scientific">freshwater metagenome</name>
    <dbReference type="NCBI Taxonomy" id="449393"/>
    <lineage>
        <taxon>unclassified sequences</taxon>
        <taxon>metagenomes</taxon>
        <taxon>ecological metagenomes</taxon>
    </lineage>
</organism>
<dbReference type="Pfam" id="PF00482">
    <property type="entry name" value="T2SSF"/>
    <property type="match status" value="1"/>
</dbReference>
<accession>A0A6J6IJ01</accession>
<evidence type="ECO:0000256" key="6">
    <source>
        <dbReference type="SAM" id="Phobius"/>
    </source>
</evidence>
<proteinExistence type="predicted"/>
<dbReference type="InterPro" id="IPR018076">
    <property type="entry name" value="T2SS_GspF_dom"/>
</dbReference>
<keyword evidence="3 6" id="KW-0812">Transmembrane</keyword>
<evidence type="ECO:0000256" key="3">
    <source>
        <dbReference type="ARBA" id="ARBA00022692"/>
    </source>
</evidence>
<dbReference type="PANTHER" id="PTHR35007:SF2">
    <property type="entry name" value="PILUS ASSEMBLE PROTEIN"/>
    <property type="match status" value="1"/>
</dbReference>
<dbReference type="EMBL" id="CAEZVM010000003">
    <property type="protein sequence ID" value="CAB4624481.1"/>
    <property type="molecule type" value="Genomic_DNA"/>
</dbReference>
<keyword evidence="2" id="KW-1003">Cell membrane</keyword>
<keyword evidence="5 6" id="KW-0472">Membrane</keyword>
<sequence length="253" mass="27814">MKWLRLQLEAAGLSRFGPGQMLFAIFGLASFIASWIQLSFGVFGLSLFAFLAVAGFSLEALKLRANQRTDQLAKLWPEVIDSLQSAATSGFGIIDSLDEVARTGPERLRPAFQQLVERLDSGFGIDPSLDWFKSQFGQIQADRLVELIRVVQTSGGVGYLDSLRDQAERTRAEIAVWGELESKQGWVTGTAKLAIVAPWIIVAILSSRPENVAIYNSDEGVSLLLFGLMVSVAAYRMVTLIGTLTKPRRVFTK</sequence>
<reference evidence="8" key="1">
    <citation type="submission" date="2020-05" db="EMBL/GenBank/DDBJ databases">
        <authorList>
            <person name="Chiriac C."/>
            <person name="Salcher M."/>
            <person name="Ghai R."/>
            <person name="Kavagutti S V."/>
        </authorList>
    </citation>
    <scope>NUCLEOTIDE SEQUENCE</scope>
</reference>
<feature type="domain" description="Type II secretion system protein GspF" evidence="7">
    <location>
        <begin position="81"/>
        <end position="205"/>
    </location>
</feature>
<feature type="transmembrane region" description="Helical" evidence="6">
    <location>
        <begin position="44"/>
        <end position="61"/>
    </location>
</feature>
<evidence type="ECO:0000256" key="1">
    <source>
        <dbReference type="ARBA" id="ARBA00004651"/>
    </source>
</evidence>
<feature type="transmembrane region" description="Helical" evidence="6">
    <location>
        <begin position="21"/>
        <end position="38"/>
    </location>
</feature>
<dbReference type="PANTHER" id="PTHR35007">
    <property type="entry name" value="INTEGRAL MEMBRANE PROTEIN-RELATED"/>
    <property type="match status" value="1"/>
</dbReference>
<evidence type="ECO:0000256" key="4">
    <source>
        <dbReference type="ARBA" id="ARBA00022989"/>
    </source>
</evidence>
<evidence type="ECO:0000256" key="5">
    <source>
        <dbReference type="ARBA" id="ARBA00023136"/>
    </source>
</evidence>
<protein>
    <submittedName>
        <fullName evidence="8">Unannotated protein</fullName>
    </submittedName>
</protein>
<feature type="transmembrane region" description="Helical" evidence="6">
    <location>
        <begin position="225"/>
        <end position="244"/>
    </location>
</feature>